<dbReference type="EMBL" id="JABEVQ010000003">
    <property type="protein sequence ID" value="NWN91165.1"/>
    <property type="molecule type" value="Genomic_DNA"/>
</dbReference>
<reference evidence="9 10" key="1">
    <citation type="submission" date="2020-03" db="EMBL/GenBank/DDBJ databases">
        <title>Metagenomic, metatranscriptomic, and metabolomic analyses revealed the key microbes and metabolic features during the fermentation of ganjang, Korean traditional soy sauce.</title>
        <authorList>
            <person name="Chun B.H."/>
            <person name="Jeon C.O."/>
        </authorList>
    </citation>
    <scope>NUCLEOTIDE SEQUENCE [LARGE SCALE GENOMIC DNA]</scope>
    <source>
        <strain evidence="9 10">KG14</strain>
    </source>
</reference>
<dbReference type="Proteomes" id="UP000536442">
    <property type="component" value="Unassembled WGS sequence"/>
</dbReference>
<evidence type="ECO:0000256" key="5">
    <source>
        <dbReference type="ARBA" id="ARBA00022723"/>
    </source>
</evidence>
<dbReference type="GO" id="GO:0030313">
    <property type="term" value="C:cell envelope"/>
    <property type="evidence" value="ECO:0007669"/>
    <property type="project" value="UniProtKB-SubCell"/>
</dbReference>
<keyword evidence="6" id="KW-0249">Electron transport</keyword>
<evidence type="ECO:0000256" key="4">
    <source>
        <dbReference type="ARBA" id="ARBA00022617"/>
    </source>
</evidence>
<comment type="cofactor">
    <cofactor evidence="1">
        <name>heme c</name>
        <dbReference type="ChEBI" id="CHEBI:61717"/>
    </cofactor>
</comment>
<dbReference type="AlphaFoldDB" id="A0A851HW03"/>
<accession>A0A851HW03</accession>
<keyword evidence="10" id="KW-1185">Reference proteome</keyword>
<dbReference type="InterPro" id="IPR036280">
    <property type="entry name" value="Multihaem_cyt_sf"/>
</dbReference>
<sequence length="161" mass="17957">MSTRRILLCTVLLALFFGALLLMIGKWQPTANPAPLSPGHANLECAECHGGINSSQTVLNSGCRDCHEKVLGERRAHSTAYLDIVGRRDFPWHIRPDGCLDCHNGHVRAGDNFASAMPIDHCMLCHATLVEEDEYHQGLDFSTCVSCHQYHRRTLRPPTPR</sequence>
<evidence type="ECO:0000256" key="7">
    <source>
        <dbReference type="ARBA" id="ARBA00023004"/>
    </source>
</evidence>
<dbReference type="GO" id="GO:0046872">
    <property type="term" value="F:metal ion binding"/>
    <property type="evidence" value="ECO:0007669"/>
    <property type="project" value="UniProtKB-KW"/>
</dbReference>
<comment type="subcellular location">
    <subcellularLocation>
        <location evidence="2">Cell envelope</location>
    </subcellularLocation>
</comment>
<proteinExistence type="predicted"/>
<dbReference type="Gene3D" id="1.10.1130.10">
    <property type="entry name" value="Flavocytochrome C3, Chain A"/>
    <property type="match status" value="1"/>
</dbReference>
<evidence type="ECO:0000256" key="1">
    <source>
        <dbReference type="ARBA" id="ARBA00001926"/>
    </source>
</evidence>
<evidence type="ECO:0000259" key="8">
    <source>
        <dbReference type="Pfam" id="PF14537"/>
    </source>
</evidence>
<evidence type="ECO:0000313" key="10">
    <source>
        <dbReference type="Proteomes" id="UP000536442"/>
    </source>
</evidence>
<keyword evidence="5" id="KW-0479">Metal-binding</keyword>
<dbReference type="SUPFAM" id="SSF48695">
    <property type="entry name" value="Multiheme cytochromes"/>
    <property type="match status" value="1"/>
</dbReference>
<feature type="domain" description="Tetrahaem cytochrome" evidence="8">
    <location>
        <begin position="41"/>
        <end position="126"/>
    </location>
</feature>
<dbReference type="Pfam" id="PF14537">
    <property type="entry name" value="Cytochrom_c3_2"/>
    <property type="match status" value="1"/>
</dbReference>
<dbReference type="InterPro" id="IPR012286">
    <property type="entry name" value="Tetrahaem_cytochrome"/>
</dbReference>
<protein>
    <recommendedName>
        <fullName evidence="8">Tetrahaem cytochrome domain-containing protein</fullName>
    </recommendedName>
</protein>
<evidence type="ECO:0000256" key="3">
    <source>
        <dbReference type="ARBA" id="ARBA00022448"/>
    </source>
</evidence>
<evidence type="ECO:0000256" key="6">
    <source>
        <dbReference type="ARBA" id="ARBA00022982"/>
    </source>
</evidence>
<comment type="caution">
    <text evidence="9">The sequence shown here is derived from an EMBL/GenBank/DDBJ whole genome shotgun (WGS) entry which is preliminary data.</text>
</comment>
<keyword evidence="3" id="KW-0813">Transport</keyword>
<name>A0A851HW03_9GAMM</name>
<organism evidence="9 10">
    <name type="scientific">Marinobacter adhaerens</name>
    <dbReference type="NCBI Taxonomy" id="1033846"/>
    <lineage>
        <taxon>Bacteria</taxon>
        <taxon>Pseudomonadati</taxon>
        <taxon>Pseudomonadota</taxon>
        <taxon>Gammaproteobacteria</taxon>
        <taxon>Pseudomonadales</taxon>
        <taxon>Marinobacteraceae</taxon>
        <taxon>Marinobacter</taxon>
    </lineage>
</organism>
<gene>
    <name evidence="9" type="ORF">HLV39_06635</name>
</gene>
<keyword evidence="4" id="KW-0349">Heme</keyword>
<evidence type="ECO:0000313" key="9">
    <source>
        <dbReference type="EMBL" id="NWN91165.1"/>
    </source>
</evidence>
<keyword evidence="7" id="KW-0408">Iron</keyword>
<evidence type="ECO:0000256" key="2">
    <source>
        <dbReference type="ARBA" id="ARBA00004196"/>
    </source>
</evidence>